<evidence type="ECO:0000313" key="2">
    <source>
        <dbReference type="Proteomes" id="UP001163321"/>
    </source>
</evidence>
<evidence type="ECO:0000313" key="1">
    <source>
        <dbReference type="EMBL" id="KAI9907854.1"/>
    </source>
</evidence>
<gene>
    <name evidence="1" type="ORF">PsorP6_004103</name>
</gene>
<accession>A0ACC0VN24</accession>
<comment type="caution">
    <text evidence="1">The sequence shown here is derived from an EMBL/GenBank/DDBJ whole genome shotgun (WGS) entry which is preliminary data.</text>
</comment>
<proteinExistence type="predicted"/>
<reference evidence="1 2" key="1">
    <citation type="journal article" date="2022" name="bioRxiv">
        <title>The genome of the oomycete Peronosclerospora sorghi, a cosmopolitan pathogen of maize and sorghum, is inflated with dispersed pseudogenes.</title>
        <authorList>
            <person name="Fletcher K."/>
            <person name="Martin F."/>
            <person name="Isakeit T."/>
            <person name="Cavanaugh K."/>
            <person name="Magill C."/>
            <person name="Michelmore R."/>
        </authorList>
    </citation>
    <scope>NUCLEOTIDE SEQUENCE [LARGE SCALE GENOMIC DNA]</scope>
    <source>
        <strain evidence="1">P6</strain>
    </source>
</reference>
<dbReference type="Proteomes" id="UP001163321">
    <property type="component" value="Chromosome 8"/>
</dbReference>
<protein>
    <submittedName>
        <fullName evidence="1">Uncharacterized protein</fullName>
    </submittedName>
</protein>
<name>A0ACC0VN24_9STRA</name>
<dbReference type="EMBL" id="CM047587">
    <property type="protein sequence ID" value="KAI9907854.1"/>
    <property type="molecule type" value="Genomic_DNA"/>
</dbReference>
<sequence>MLSAQKLHLEDRTVPIPGNLARPLLGLPPDTFKVLATEIDAIVHNGADVSLVKPYAALKSVNVLGTQKVLHLAVTNGLAKTRVKPVHYISIGEIFPSTYSAPEFMEVADLSKVSDQLDNGYAQSKWVSEKMCHEAAQRGLPVSILRPGNMSPSSFTGRWNTSLTSTICCLRAT</sequence>
<organism evidence="1 2">
    <name type="scientific">Peronosclerospora sorghi</name>
    <dbReference type="NCBI Taxonomy" id="230839"/>
    <lineage>
        <taxon>Eukaryota</taxon>
        <taxon>Sar</taxon>
        <taxon>Stramenopiles</taxon>
        <taxon>Oomycota</taxon>
        <taxon>Peronosporomycetes</taxon>
        <taxon>Peronosporales</taxon>
        <taxon>Peronosporaceae</taxon>
        <taxon>Peronosclerospora</taxon>
    </lineage>
</organism>
<keyword evidence="2" id="KW-1185">Reference proteome</keyword>